<dbReference type="Proteomes" id="UP001153328">
    <property type="component" value="Unassembled WGS sequence"/>
</dbReference>
<sequence length="486" mass="48525">MSLDSTSVPRTAASAPPRRLGLALLVIATAQLMLVLDDTIVNVAVPSIQRSLDVPTSSLNWVISFYALSFGGLLLVGGRAGDLFGRLRVFRAGIALFTLASVSGGFAPNETALIVSRVVQGCGAAVAAPCALSLLAVTFPAGPARTKALGVYGAMGGLGSVLGLLVGGALTEYASWRWVLFINAPIALLVLAGTGLGVLNSGEREPDRLDIPGAVTATLGIGSLIYALSRGTADGWTDAGTVAAFAAGAVLVAAFVVVERRSRAPMLPGRLVADRNRGGANAVMLLLGLGLLAMFYLLTLYMQVVRGYSALHTGLAYLPVVVGTGVAAAGLGPALLARLQAGTVIGVGMAMAAGGLAWTAALLDPASSYWTVLVPTMLAVGVGTGLTFVGCTVTGMRGVAPRESGVAAGLLNTSTQCGGALGLAALAALASATTRSRLSAGHALPAALTSGYAAGLLAAAVIYAIAAGVAALAIDARLTPEEASGH</sequence>
<comment type="caution">
    <text evidence="10">The sequence shown here is derived from an EMBL/GenBank/DDBJ whole genome shotgun (WGS) entry which is preliminary data.</text>
</comment>
<organism evidence="10 11">
    <name type="scientific">Actinacidiphila bryophytorum</name>
    <dbReference type="NCBI Taxonomy" id="1436133"/>
    <lineage>
        <taxon>Bacteria</taxon>
        <taxon>Bacillati</taxon>
        <taxon>Actinomycetota</taxon>
        <taxon>Actinomycetes</taxon>
        <taxon>Kitasatosporales</taxon>
        <taxon>Streptomycetaceae</taxon>
        <taxon>Actinacidiphila</taxon>
    </lineage>
</organism>
<keyword evidence="7" id="KW-0046">Antibiotic resistance</keyword>
<evidence type="ECO:0000256" key="2">
    <source>
        <dbReference type="ARBA" id="ARBA00022448"/>
    </source>
</evidence>
<dbReference type="Gene3D" id="1.20.1720.10">
    <property type="entry name" value="Multidrug resistance protein D"/>
    <property type="match status" value="1"/>
</dbReference>
<feature type="transmembrane region" description="Helical" evidence="8">
    <location>
        <begin position="240"/>
        <end position="258"/>
    </location>
</feature>
<evidence type="ECO:0000256" key="1">
    <source>
        <dbReference type="ARBA" id="ARBA00004651"/>
    </source>
</evidence>
<dbReference type="InterPro" id="IPR020846">
    <property type="entry name" value="MFS_dom"/>
</dbReference>
<dbReference type="InterPro" id="IPR011701">
    <property type="entry name" value="MFS"/>
</dbReference>
<feature type="domain" description="Major facilitator superfamily (MFS) profile" evidence="9">
    <location>
        <begin position="23"/>
        <end position="483"/>
    </location>
</feature>
<dbReference type="CDD" id="cd17321">
    <property type="entry name" value="MFS_MMR_MDR_like"/>
    <property type="match status" value="1"/>
</dbReference>
<feature type="transmembrane region" description="Helical" evidence="8">
    <location>
        <begin position="314"/>
        <end position="337"/>
    </location>
</feature>
<feature type="transmembrane region" description="Helical" evidence="8">
    <location>
        <begin position="59"/>
        <end position="77"/>
    </location>
</feature>
<feature type="transmembrane region" description="Helical" evidence="8">
    <location>
        <begin position="149"/>
        <end position="170"/>
    </location>
</feature>
<dbReference type="GO" id="GO:0046677">
    <property type="term" value="P:response to antibiotic"/>
    <property type="evidence" value="ECO:0007669"/>
    <property type="project" value="UniProtKB-KW"/>
</dbReference>
<feature type="transmembrane region" description="Helical" evidence="8">
    <location>
        <begin position="344"/>
        <end position="363"/>
    </location>
</feature>
<keyword evidence="4 8" id="KW-0812">Transmembrane</keyword>
<dbReference type="PROSITE" id="PS50850">
    <property type="entry name" value="MFS"/>
    <property type="match status" value="1"/>
</dbReference>
<keyword evidence="3" id="KW-1003">Cell membrane</keyword>
<evidence type="ECO:0000256" key="4">
    <source>
        <dbReference type="ARBA" id="ARBA00022692"/>
    </source>
</evidence>
<evidence type="ECO:0000313" key="11">
    <source>
        <dbReference type="Proteomes" id="UP001153328"/>
    </source>
</evidence>
<evidence type="ECO:0000313" key="10">
    <source>
        <dbReference type="EMBL" id="CAG7605837.1"/>
    </source>
</evidence>
<evidence type="ECO:0000259" key="9">
    <source>
        <dbReference type="PROSITE" id="PS50850"/>
    </source>
</evidence>
<dbReference type="InterPro" id="IPR036259">
    <property type="entry name" value="MFS_trans_sf"/>
</dbReference>
<accession>A0A9W4DZR8</accession>
<protein>
    <submittedName>
        <fullName evidence="10">MFS transporter</fullName>
    </submittedName>
</protein>
<dbReference type="PANTHER" id="PTHR42718">
    <property type="entry name" value="MAJOR FACILITATOR SUPERFAMILY MULTIDRUG TRANSPORTER MFSC"/>
    <property type="match status" value="1"/>
</dbReference>
<comment type="subcellular location">
    <subcellularLocation>
        <location evidence="1">Cell membrane</location>
        <topology evidence="1">Multi-pass membrane protein</topology>
    </subcellularLocation>
</comment>
<keyword evidence="5 8" id="KW-1133">Transmembrane helix</keyword>
<dbReference type="RefSeq" id="WP_205047655.1">
    <property type="nucleotide sequence ID" value="NZ_CAJVAX010000001.1"/>
</dbReference>
<keyword evidence="6 8" id="KW-0472">Membrane</keyword>
<feature type="transmembrane region" description="Helical" evidence="8">
    <location>
        <begin position="114"/>
        <end position="137"/>
    </location>
</feature>
<gene>
    <name evidence="10" type="ORF">SBRY_10864</name>
</gene>
<dbReference type="PANTHER" id="PTHR42718:SF46">
    <property type="entry name" value="BLR6921 PROTEIN"/>
    <property type="match status" value="1"/>
</dbReference>
<feature type="transmembrane region" description="Helical" evidence="8">
    <location>
        <begin position="20"/>
        <end position="36"/>
    </location>
</feature>
<dbReference type="SUPFAM" id="SSF103473">
    <property type="entry name" value="MFS general substrate transporter"/>
    <property type="match status" value="1"/>
</dbReference>
<reference evidence="10" key="1">
    <citation type="submission" date="2021-06" db="EMBL/GenBank/DDBJ databases">
        <authorList>
            <person name="Arsene-Ploetze F."/>
        </authorList>
    </citation>
    <scope>NUCLEOTIDE SEQUENCE</scope>
    <source>
        <strain evidence="10">SBRY1</strain>
    </source>
</reference>
<dbReference type="GO" id="GO:0005886">
    <property type="term" value="C:plasma membrane"/>
    <property type="evidence" value="ECO:0007669"/>
    <property type="project" value="UniProtKB-SubCell"/>
</dbReference>
<evidence type="ECO:0000256" key="7">
    <source>
        <dbReference type="ARBA" id="ARBA00023251"/>
    </source>
</evidence>
<dbReference type="Gene3D" id="1.20.1250.20">
    <property type="entry name" value="MFS general substrate transporter like domains"/>
    <property type="match status" value="1"/>
</dbReference>
<feature type="transmembrane region" description="Helical" evidence="8">
    <location>
        <begin position="176"/>
        <end position="199"/>
    </location>
</feature>
<dbReference type="Pfam" id="PF07690">
    <property type="entry name" value="MFS_1"/>
    <property type="match status" value="1"/>
</dbReference>
<dbReference type="AlphaFoldDB" id="A0A9W4DZR8"/>
<keyword evidence="11" id="KW-1185">Reference proteome</keyword>
<feature type="transmembrane region" description="Helical" evidence="8">
    <location>
        <begin position="89"/>
        <end position="108"/>
    </location>
</feature>
<dbReference type="GO" id="GO:0022857">
    <property type="term" value="F:transmembrane transporter activity"/>
    <property type="evidence" value="ECO:0007669"/>
    <property type="project" value="InterPro"/>
</dbReference>
<dbReference type="EMBL" id="CAJVAX010000001">
    <property type="protein sequence ID" value="CAG7605837.1"/>
    <property type="molecule type" value="Genomic_DNA"/>
</dbReference>
<evidence type="ECO:0000256" key="6">
    <source>
        <dbReference type="ARBA" id="ARBA00023136"/>
    </source>
</evidence>
<feature type="transmembrane region" description="Helical" evidence="8">
    <location>
        <begin position="211"/>
        <end position="228"/>
    </location>
</feature>
<evidence type="ECO:0000256" key="8">
    <source>
        <dbReference type="SAM" id="Phobius"/>
    </source>
</evidence>
<feature type="transmembrane region" description="Helical" evidence="8">
    <location>
        <begin position="405"/>
        <end position="432"/>
    </location>
</feature>
<feature type="transmembrane region" description="Helical" evidence="8">
    <location>
        <begin position="452"/>
        <end position="474"/>
    </location>
</feature>
<evidence type="ECO:0000256" key="5">
    <source>
        <dbReference type="ARBA" id="ARBA00022989"/>
    </source>
</evidence>
<proteinExistence type="predicted"/>
<name>A0A9W4DZR8_9ACTN</name>
<feature type="transmembrane region" description="Helical" evidence="8">
    <location>
        <begin position="369"/>
        <end position="393"/>
    </location>
</feature>
<evidence type="ECO:0000256" key="3">
    <source>
        <dbReference type="ARBA" id="ARBA00022475"/>
    </source>
</evidence>
<keyword evidence="2" id="KW-0813">Transport</keyword>
<feature type="transmembrane region" description="Helical" evidence="8">
    <location>
        <begin position="279"/>
        <end position="302"/>
    </location>
</feature>